<feature type="region of interest" description="Disordered" evidence="1">
    <location>
        <begin position="180"/>
        <end position="205"/>
    </location>
</feature>
<evidence type="ECO:0000256" key="1">
    <source>
        <dbReference type="SAM" id="MobiDB-lite"/>
    </source>
</evidence>
<sequence>MQCSCATNKIREPVSKRLQSPRPLWRCRNCSAKAALLLFTELVFGPIVYERPENLRISVESHPGMSRQRSCDCQISLAAAASRTRLRDKHRSYNHNVTGTKKPNQPVKIIFPSCPTGFGFRTLQFLHGPRKYHRPPADPGLADLMFGHQSRFPNRPSRRWSLIVLAFLLGARLARFLQGKGKRKRGIRPGRDRARGDPTGNERRESLVTNSGRFYAYPYTAKFKKSKMAWGRSEYDCNHIPNPAYLSYNPLTRCLNSGSKYGVRGSTSWGFSKDQKNKLCDIGSCLARCNPKRWAVIT</sequence>
<organism evidence="2 3">
    <name type="scientific">Colletotrichum tamarilloi</name>
    <dbReference type="NCBI Taxonomy" id="1209934"/>
    <lineage>
        <taxon>Eukaryota</taxon>
        <taxon>Fungi</taxon>
        <taxon>Dikarya</taxon>
        <taxon>Ascomycota</taxon>
        <taxon>Pezizomycotina</taxon>
        <taxon>Sordariomycetes</taxon>
        <taxon>Hypocreomycetidae</taxon>
        <taxon>Glomerellales</taxon>
        <taxon>Glomerellaceae</taxon>
        <taxon>Colletotrichum</taxon>
        <taxon>Colletotrichum acutatum species complex</taxon>
    </lineage>
</organism>
<dbReference type="EMBL" id="MLFU01000071">
    <property type="protein sequence ID" value="KAK1486675.1"/>
    <property type="molecule type" value="Genomic_DNA"/>
</dbReference>
<protein>
    <submittedName>
        <fullName evidence="2">Uncharacterized protein</fullName>
    </submittedName>
</protein>
<evidence type="ECO:0000313" key="2">
    <source>
        <dbReference type="EMBL" id="KAK1486675.1"/>
    </source>
</evidence>
<dbReference type="Proteomes" id="UP001227543">
    <property type="component" value="Unassembled WGS sequence"/>
</dbReference>
<gene>
    <name evidence="2" type="ORF">CTAM01_12108</name>
</gene>
<evidence type="ECO:0000313" key="3">
    <source>
        <dbReference type="Proteomes" id="UP001227543"/>
    </source>
</evidence>
<keyword evidence="3" id="KW-1185">Reference proteome</keyword>
<proteinExistence type="predicted"/>
<comment type="caution">
    <text evidence="2">The sequence shown here is derived from an EMBL/GenBank/DDBJ whole genome shotgun (WGS) entry which is preliminary data.</text>
</comment>
<reference evidence="2 3" key="1">
    <citation type="submission" date="2016-10" db="EMBL/GenBank/DDBJ databases">
        <title>The genome sequence of Colletotrichum fioriniae PJ7.</title>
        <authorList>
            <person name="Baroncelli R."/>
        </authorList>
    </citation>
    <scope>NUCLEOTIDE SEQUENCE [LARGE SCALE GENOMIC DNA]</scope>
    <source>
        <strain evidence="2 3">Tom-12</strain>
    </source>
</reference>
<feature type="compositionally biased region" description="Basic and acidic residues" evidence="1">
    <location>
        <begin position="189"/>
        <end position="205"/>
    </location>
</feature>
<dbReference type="RefSeq" id="XP_060377248.1">
    <property type="nucleotide sequence ID" value="XM_060528115.1"/>
</dbReference>
<accession>A0ABQ9QVP9</accession>
<name>A0ABQ9QVP9_9PEZI</name>
<dbReference type="GeneID" id="85412353"/>